<keyword evidence="2" id="KW-1133">Transmembrane helix</keyword>
<comment type="caution">
    <text evidence="3">The sequence shown here is derived from an EMBL/GenBank/DDBJ whole genome shotgun (WGS) entry which is preliminary data.</text>
</comment>
<feature type="transmembrane region" description="Helical" evidence="2">
    <location>
        <begin position="83"/>
        <end position="103"/>
    </location>
</feature>
<feature type="compositionally biased region" description="Polar residues" evidence="1">
    <location>
        <begin position="192"/>
        <end position="205"/>
    </location>
</feature>
<dbReference type="Pfam" id="PF06966">
    <property type="entry name" value="DUF1295"/>
    <property type="match status" value="1"/>
</dbReference>
<keyword evidence="2" id="KW-0472">Membrane</keyword>
<organism evidence="3 4">
    <name type="scientific">Cyanidiococcus yangmingshanensis</name>
    <dbReference type="NCBI Taxonomy" id="2690220"/>
    <lineage>
        <taxon>Eukaryota</taxon>
        <taxon>Rhodophyta</taxon>
        <taxon>Bangiophyceae</taxon>
        <taxon>Cyanidiales</taxon>
        <taxon>Cyanidiaceae</taxon>
        <taxon>Cyanidiococcus</taxon>
    </lineage>
</organism>
<dbReference type="Gene3D" id="1.20.120.1630">
    <property type="match status" value="1"/>
</dbReference>
<proteinExistence type="predicted"/>
<gene>
    <name evidence="3" type="ORF">F1559_005170</name>
</gene>
<name>A0A7J7IH77_9RHOD</name>
<evidence type="ECO:0000313" key="4">
    <source>
        <dbReference type="Proteomes" id="UP000530660"/>
    </source>
</evidence>
<dbReference type="GO" id="GO:0016020">
    <property type="term" value="C:membrane"/>
    <property type="evidence" value="ECO:0007669"/>
    <property type="project" value="TreeGrafter"/>
</dbReference>
<dbReference type="AlphaFoldDB" id="A0A7J7IH77"/>
<evidence type="ECO:0000313" key="3">
    <source>
        <dbReference type="EMBL" id="KAF6001671.1"/>
    </source>
</evidence>
<evidence type="ECO:0000256" key="2">
    <source>
        <dbReference type="SAM" id="Phobius"/>
    </source>
</evidence>
<keyword evidence="2" id="KW-0812">Transmembrane</keyword>
<reference evidence="3 4" key="1">
    <citation type="journal article" date="2020" name="J. Phycol.">
        <title>Comparative genome analysis reveals Cyanidiococcus gen. nov., a new extremophilic red algal genus sister to Cyanidioschyzon (Cyanidioschyzonaceae, Rhodophyta).</title>
        <authorList>
            <person name="Liu S.-L."/>
            <person name="Chiang Y.-R."/>
            <person name="Yoon H.S."/>
            <person name="Fu H.-Y."/>
        </authorList>
    </citation>
    <scope>NUCLEOTIDE SEQUENCE [LARGE SCALE GENOMIC DNA]</scope>
    <source>
        <strain evidence="3 4">THAL066</strain>
    </source>
</reference>
<dbReference type="OrthoDB" id="67965at2759"/>
<feature type="region of interest" description="Disordered" evidence="1">
    <location>
        <begin position="180"/>
        <end position="205"/>
    </location>
</feature>
<protein>
    <recommendedName>
        <fullName evidence="5">Steroid 5-alpha reductase C-terminal domain-containing protein</fullName>
    </recommendedName>
</protein>
<keyword evidence="4" id="KW-1185">Reference proteome</keyword>
<dbReference type="EMBL" id="VWRR01000013">
    <property type="protein sequence ID" value="KAF6001671.1"/>
    <property type="molecule type" value="Genomic_DNA"/>
</dbReference>
<evidence type="ECO:0008006" key="5">
    <source>
        <dbReference type="Google" id="ProtNLM"/>
    </source>
</evidence>
<dbReference type="PANTHER" id="PTHR32251:SF15">
    <property type="entry name" value="3-OXO-5-ALPHA-STEROID 4-DEHYDROGENASE (DUF1295)"/>
    <property type="match status" value="1"/>
</dbReference>
<sequence length="205" mass="23198">MLPEEPINYLDYVGWALWAGGFFIESISDIQKLRHQRTCSGQSFTLWCHSGLWRFSRHPNYFGEICAWWGIFLSSYSGLAASIALVCAGIASPLFTMFLLLFVSGMPLLEQSMNEKYINGLQSDVRSLSRSEARSIADAFITYKQETSPLIPLPPVLYRNLPLVIKRTMLFEWPLYSAKTPPTATDSRDTAKASSLQSRNVKTRN</sequence>
<dbReference type="PROSITE" id="PS50244">
    <property type="entry name" value="S5A_REDUCTASE"/>
    <property type="match status" value="1"/>
</dbReference>
<accession>A0A7J7IH77</accession>
<dbReference type="InterPro" id="IPR010721">
    <property type="entry name" value="UstE-like"/>
</dbReference>
<dbReference type="PANTHER" id="PTHR32251">
    <property type="entry name" value="3-OXO-5-ALPHA-STEROID 4-DEHYDROGENASE"/>
    <property type="match status" value="1"/>
</dbReference>
<dbReference type="Proteomes" id="UP000530660">
    <property type="component" value="Unassembled WGS sequence"/>
</dbReference>
<evidence type="ECO:0000256" key="1">
    <source>
        <dbReference type="SAM" id="MobiDB-lite"/>
    </source>
</evidence>